<proteinExistence type="predicted"/>
<dbReference type="EMBL" id="BARS01029688">
    <property type="protein sequence ID" value="GAG07376.1"/>
    <property type="molecule type" value="Genomic_DNA"/>
</dbReference>
<organism evidence="1">
    <name type="scientific">marine sediment metagenome</name>
    <dbReference type="NCBI Taxonomy" id="412755"/>
    <lineage>
        <taxon>unclassified sequences</taxon>
        <taxon>metagenomes</taxon>
        <taxon>ecological metagenomes</taxon>
    </lineage>
</organism>
<protein>
    <submittedName>
        <fullName evidence="1">Uncharacterized protein</fullName>
    </submittedName>
</protein>
<comment type="caution">
    <text evidence="1">The sequence shown here is derived from an EMBL/GenBank/DDBJ whole genome shotgun (WGS) entry which is preliminary data.</text>
</comment>
<feature type="non-terminal residue" evidence="1">
    <location>
        <position position="1"/>
    </location>
</feature>
<accession>X0W3S0</accession>
<gene>
    <name evidence="1" type="ORF">S01H1_46366</name>
</gene>
<dbReference type="AlphaFoldDB" id="X0W3S0"/>
<name>X0W3S0_9ZZZZ</name>
<reference evidence="1" key="1">
    <citation type="journal article" date="2014" name="Front. Microbiol.">
        <title>High frequency of phylogenetically diverse reductive dehalogenase-homologous genes in deep subseafloor sedimentary metagenomes.</title>
        <authorList>
            <person name="Kawai M."/>
            <person name="Futagami T."/>
            <person name="Toyoda A."/>
            <person name="Takaki Y."/>
            <person name="Nishi S."/>
            <person name="Hori S."/>
            <person name="Arai W."/>
            <person name="Tsubouchi T."/>
            <person name="Morono Y."/>
            <person name="Uchiyama I."/>
            <person name="Ito T."/>
            <person name="Fujiyama A."/>
            <person name="Inagaki F."/>
            <person name="Takami H."/>
        </authorList>
    </citation>
    <scope>NUCLEOTIDE SEQUENCE</scope>
    <source>
        <strain evidence="1">Expedition CK06-06</strain>
    </source>
</reference>
<evidence type="ECO:0000313" key="1">
    <source>
        <dbReference type="EMBL" id="GAG07376.1"/>
    </source>
</evidence>
<sequence length="64" mass="7386">HRRVAAYTPSRTLLVREINRLREETVSAEHCLRNPSRGVSPVRVANRLRDARNYNDSKQGTKTI</sequence>